<evidence type="ECO:0000259" key="14">
    <source>
        <dbReference type="Pfam" id="PF08245"/>
    </source>
</evidence>
<dbReference type="PANTHER" id="PTHR43024:SF1">
    <property type="entry name" value="UDP-N-ACETYLMURAMOYL-TRIPEPTIDE--D-ALANYL-D-ALANINE LIGASE"/>
    <property type="match status" value="1"/>
</dbReference>
<evidence type="ECO:0000256" key="2">
    <source>
        <dbReference type="ARBA" id="ARBA00022598"/>
    </source>
</evidence>
<dbReference type="InterPro" id="IPR036615">
    <property type="entry name" value="Mur_ligase_C_dom_sf"/>
</dbReference>
<dbReference type="EMBL" id="JAGTIS010000003">
    <property type="protein sequence ID" value="MBT8766195.1"/>
    <property type="molecule type" value="Genomic_DNA"/>
</dbReference>
<evidence type="ECO:0000256" key="9">
    <source>
        <dbReference type="ARBA" id="ARBA00023316"/>
    </source>
</evidence>
<sequence>MLKPLRLSELLVPLNAELVGADVAFTGVSSDSRKIEPGQLFVALVGPRFDGHDYLAEVTAKGAVAALVQREVEHAPIPQLVVADTREGLGQLGAFNRQGFTGRVAAVTGSSGKTTVKEMLASILRTQGSVLATRGNLNNDLGVPLTLLELSFEHDSAVIELGASRVGEIAYTVGMTRPQVAIINNAGTAHVGEFGGPDKIVEAKGEILEGLASDGVAILNRDDSAYPVWHERAAGRKVISFGLNEPVADVRAENLDRDARGCMAFTLVGLAGEARIQLNLLGAHNVANALAAAAAAHALGVPLVGIKTGLEALQPVKGRAVAQLAPSGMRVIDDSYNANPASMLAAVDILAGFSGHTVLVLGDMGELGEWAEQGHREVGEYARGKVSALYAVGPLMAHAVAAFGANGRHFADQASLIQALASEQDTNTTILIKGSRSAAMDKIVAALCGTGEAH</sequence>
<keyword evidence="8 10" id="KW-0131">Cell cycle</keyword>
<evidence type="ECO:0000256" key="5">
    <source>
        <dbReference type="ARBA" id="ARBA00022840"/>
    </source>
</evidence>
<dbReference type="Pfam" id="PF08245">
    <property type="entry name" value="Mur_ligase_M"/>
    <property type="match status" value="1"/>
</dbReference>
<evidence type="ECO:0000256" key="1">
    <source>
        <dbReference type="ARBA" id="ARBA00022490"/>
    </source>
</evidence>
<dbReference type="GO" id="GO:0016874">
    <property type="term" value="F:ligase activity"/>
    <property type="evidence" value="ECO:0007669"/>
    <property type="project" value="UniProtKB-KW"/>
</dbReference>
<keyword evidence="4 10" id="KW-0547">Nucleotide-binding</keyword>
<name>A0ABS5XET5_9GAMM</name>
<dbReference type="Proteomes" id="UP001519667">
    <property type="component" value="Unassembled WGS sequence"/>
</dbReference>
<evidence type="ECO:0000256" key="4">
    <source>
        <dbReference type="ARBA" id="ARBA00022741"/>
    </source>
</evidence>
<dbReference type="InterPro" id="IPR004101">
    <property type="entry name" value="Mur_ligase_C"/>
</dbReference>
<dbReference type="Gene3D" id="3.90.190.20">
    <property type="entry name" value="Mur ligase, C-terminal domain"/>
    <property type="match status" value="1"/>
</dbReference>
<dbReference type="Gene3D" id="3.40.1190.10">
    <property type="entry name" value="Mur-like, catalytic domain"/>
    <property type="match status" value="1"/>
</dbReference>
<keyword evidence="6 10" id="KW-0133">Cell shape</keyword>
<proteinExistence type="inferred from homology"/>
<dbReference type="InterPro" id="IPR013221">
    <property type="entry name" value="Mur_ligase_cen"/>
</dbReference>
<dbReference type="RefSeq" id="WP_215372847.1">
    <property type="nucleotide sequence ID" value="NZ_JAGTIS010000003.1"/>
</dbReference>
<comment type="caution">
    <text evidence="15">The sequence shown here is derived from an EMBL/GenBank/DDBJ whole genome shotgun (WGS) entry which is preliminary data.</text>
</comment>
<feature type="binding site" evidence="10">
    <location>
        <begin position="109"/>
        <end position="115"/>
    </location>
    <ligand>
        <name>ATP</name>
        <dbReference type="ChEBI" id="CHEBI:30616"/>
    </ligand>
</feature>
<dbReference type="InterPro" id="IPR036565">
    <property type="entry name" value="Mur-like_cat_sf"/>
</dbReference>
<gene>
    <name evidence="10" type="primary">murF</name>
    <name evidence="15" type="ORF">J7302_08635</name>
</gene>
<comment type="function">
    <text evidence="10 11">Involved in cell wall formation. Catalyzes the final step in the synthesis of UDP-N-acetylmuramoyl-pentapeptide, the precursor of murein.</text>
</comment>
<dbReference type="HAMAP" id="MF_02019">
    <property type="entry name" value="MurF"/>
    <property type="match status" value="1"/>
</dbReference>
<evidence type="ECO:0000313" key="16">
    <source>
        <dbReference type="Proteomes" id="UP001519667"/>
    </source>
</evidence>
<comment type="similarity">
    <text evidence="10">Belongs to the MurCDEF family. MurF subfamily.</text>
</comment>
<keyword evidence="2 10" id="KW-0436">Ligase</keyword>
<dbReference type="InterPro" id="IPR051046">
    <property type="entry name" value="MurCDEF_CellWall_CoF430Synth"/>
</dbReference>
<organism evidence="15 16">
    <name type="scientific">Metapseudomonas boanensis</name>
    <dbReference type="NCBI Taxonomy" id="2822138"/>
    <lineage>
        <taxon>Bacteria</taxon>
        <taxon>Pseudomonadati</taxon>
        <taxon>Pseudomonadota</taxon>
        <taxon>Gammaproteobacteria</taxon>
        <taxon>Pseudomonadales</taxon>
        <taxon>Pseudomonadaceae</taxon>
        <taxon>Metapseudomonas</taxon>
    </lineage>
</organism>
<dbReference type="SUPFAM" id="SSF53244">
    <property type="entry name" value="MurD-like peptide ligases, peptide-binding domain"/>
    <property type="match status" value="1"/>
</dbReference>
<feature type="domain" description="Mur ligase C-terminal" evidence="13">
    <location>
        <begin position="327"/>
        <end position="436"/>
    </location>
</feature>
<accession>A0ABS5XET5</accession>
<dbReference type="SUPFAM" id="SSF63418">
    <property type="entry name" value="MurE/MurF N-terminal domain"/>
    <property type="match status" value="1"/>
</dbReference>
<keyword evidence="5 10" id="KW-0067">ATP-binding</keyword>
<dbReference type="InterPro" id="IPR035911">
    <property type="entry name" value="MurE/MurF_N"/>
</dbReference>
<evidence type="ECO:0000256" key="3">
    <source>
        <dbReference type="ARBA" id="ARBA00022618"/>
    </source>
</evidence>
<evidence type="ECO:0000259" key="13">
    <source>
        <dbReference type="Pfam" id="PF02875"/>
    </source>
</evidence>
<keyword evidence="16" id="KW-1185">Reference proteome</keyword>
<feature type="domain" description="Mur ligase central" evidence="14">
    <location>
        <begin position="107"/>
        <end position="296"/>
    </location>
</feature>
<dbReference type="InterPro" id="IPR005863">
    <property type="entry name" value="UDP-N-AcMur_synth"/>
</dbReference>
<dbReference type="PANTHER" id="PTHR43024">
    <property type="entry name" value="UDP-N-ACETYLMURAMOYL-TRIPEPTIDE--D-ALANYL-D-ALANINE LIGASE"/>
    <property type="match status" value="1"/>
</dbReference>
<reference evidence="15 16" key="1">
    <citation type="submission" date="2021-04" db="EMBL/GenBank/DDBJ databases">
        <title>Pseudomonas boanensis sp. nov., a bacterium isolated from river water used for household purposes in Boane District, Mozambique.</title>
        <authorList>
            <person name="Nicklasson M."/>
            <person name="Martin-Rodriguez A.J."/>
            <person name="Thorell K."/>
            <person name="Neves L."/>
            <person name="Mussagy A."/>
            <person name="Rydberg H.A."/>
            <person name="Hernroth B."/>
            <person name="Svensson-Stadler L."/>
            <person name="Sjoling A."/>
        </authorList>
    </citation>
    <scope>NUCLEOTIDE SEQUENCE [LARGE SCALE GENOMIC DNA]</scope>
    <source>
        <strain evidence="15 16">DB1</strain>
    </source>
</reference>
<evidence type="ECO:0000256" key="11">
    <source>
        <dbReference type="RuleBase" id="RU004136"/>
    </source>
</evidence>
<comment type="catalytic activity">
    <reaction evidence="10 11">
        <text>D-alanyl-D-alanine + UDP-N-acetyl-alpha-D-muramoyl-L-alanyl-gamma-D-glutamyl-meso-2,6-diaminopimelate + ATP = UDP-N-acetyl-alpha-D-muramoyl-L-alanyl-gamma-D-glutamyl-meso-2,6-diaminopimeloyl-D-alanyl-D-alanine + ADP + phosphate + H(+)</text>
        <dbReference type="Rhea" id="RHEA:28374"/>
        <dbReference type="ChEBI" id="CHEBI:15378"/>
        <dbReference type="ChEBI" id="CHEBI:30616"/>
        <dbReference type="ChEBI" id="CHEBI:43474"/>
        <dbReference type="ChEBI" id="CHEBI:57822"/>
        <dbReference type="ChEBI" id="CHEBI:61386"/>
        <dbReference type="ChEBI" id="CHEBI:83905"/>
        <dbReference type="ChEBI" id="CHEBI:456216"/>
        <dbReference type="EC" id="6.3.2.10"/>
    </reaction>
</comment>
<evidence type="ECO:0000256" key="7">
    <source>
        <dbReference type="ARBA" id="ARBA00022984"/>
    </source>
</evidence>
<dbReference type="Gene3D" id="3.40.1390.10">
    <property type="entry name" value="MurE/MurF, N-terminal domain"/>
    <property type="match status" value="1"/>
</dbReference>
<evidence type="ECO:0000256" key="8">
    <source>
        <dbReference type="ARBA" id="ARBA00023306"/>
    </source>
</evidence>
<keyword evidence="9 10" id="KW-0961">Cell wall biogenesis/degradation</keyword>
<dbReference type="Pfam" id="PF01225">
    <property type="entry name" value="Mur_ligase"/>
    <property type="match status" value="1"/>
</dbReference>
<evidence type="ECO:0000259" key="12">
    <source>
        <dbReference type="Pfam" id="PF01225"/>
    </source>
</evidence>
<dbReference type="InterPro" id="IPR000713">
    <property type="entry name" value="Mur_ligase_N"/>
</dbReference>
<keyword evidence="3 10" id="KW-0132">Cell division</keyword>
<dbReference type="Pfam" id="PF02875">
    <property type="entry name" value="Mur_ligase_C"/>
    <property type="match status" value="1"/>
</dbReference>
<evidence type="ECO:0000256" key="10">
    <source>
        <dbReference type="HAMAP-Rule" id="MF_02019"/>
    </source>
</evidence>
<comment type="pathway">
    <text evidence="10 11">Cell wall biogenesis; peptidoglycan biosynthesis.</text>
</comment>
<evidence type="ECO:0000256" key="6">
    <source>
        <dbReference type="ARBA" id="ARBA00022960"/>
    </source>
</evidence>
<feature type="domain" description="Mur ligase N-terminal catalytic" evidence="12">
    <location>
        <begin position="25"/>
        <end position="93"/>
    </location>
</feature>
<dbReference type="SUPFAM" id="SSF53623">
    <property type="entry name" value="MurD-like peptide ligases, catalytic domain"/>
    <property type="match status" value="1"/>
</dbReference>
<comment type="subcellular location">
    <subcellularLocation>
        <location evidence="10 11">Cytoplasm</location>
    </subcellularLocation>
</comment>
<keyword evidence="7 10" id="KW-0573">Peptidoglycan synthesis</keyword>
<keyword evidence="1 10" id="KW-0963">Cytoplasm</keyword>
<dbReference type="NCBIfam" id="TIGR01143">
    <property type="entry name" value="murF"/>
    <property type="match status" value="1"/>
</dbReference>
<protein>
    <recommendedName>
        <fullName evidence="10 11">UDP-N-acetylmuramoyl-tripeptide--D-alanyl-D-alanine ligase</fullName>
        <ecNumber evidence="10 11">6.3.2.10</ecNumber>
    </recommendedName>
    <alternativeName>
        <fullName evidence="10">D-alanyl-D-alanine-adding enzyme</fullName>
    </alternativeName>
</protein>
<evidence type="ECO:0000313" key="15">
    <source>
        <dbReference type="EMBL" id="MBT8766195.1"/>
    </source>
</evidence>
<dbReference type="EC" id="6.3.2.10" evidence="10 11"/>